<dbReference type="InterPro" id="IPR014784">
    <property type="entry name" value="Cu2_ascorb_mOase-like_C"/>
</dbReference>
<evidence type="ECO:0000256" key="1">
    <source>
        <dbReference type="ARBA" id="ARBA00004370"/>
    </source>
</evidence>
<protein>
    <submittedName>
        <fullName evidence="7">DBH-like monooxygenase protein 1-like protein</fullName>
    </submittedName>
</protein>
<evidence type="ECO:0000256" key="2">
    <source>
        <dbReference type="ARBA" id="ARBA00010676"/>
    </source>
</evidence>
<dbReference type="FunFam" id="2.60.120.230:FF:000001">
    <property type="entry name" value="Monooxygenase, DBH-like 1"/>
    <property type="match status" value="1"/>
</dbReference>
<dbReference type="Gene3D" id="2.60.40.1210">
    <property type="entry name" value="Cellobiose dehydrogenase, cytochrome domain"/>
    <property type="match status" value="1"/>
</dbReference>
<dbReference type="InParanoid" id="K1QUS0"/>
<dbReference type="Pfam" id="PF03712">
    <property type="entry name" value="Cu2_monoox_C"/>
    <property type="match status" value="1"/>
</dbReference>
<dbReference type="GO" id="GO:0042420">
    <property type="term" value="P:dopamine catabolic process"/>
    <property type="evidence" value="ECO:0007669"/>
    <property type="project" value="TreeGrafter"/>
</dbReference>
<keyword evidence="4" id="KW-0472">Membrane</keyword>
<dbReference type="InterPro" id="IPR008977">
    <property type="entry name" value="PHM/PNGase_F_dom_sf"/>
</dbReference>
<dbReference type="Pfam" id="PF01082">
    <property type="entry name" value="Cu2_monooxygen"/>
    <property type="match status" value="1"/>
</dbReference>
<dbReference type="PROSITE" id="PS50836">
    <property type="entry name" value="DOMON"/>
    <property type="match status" value="1"/>
</dbReference>
<dbReference type="InterPro" id="IPR024548">
    <property type="entry name" value="Cu2_monoox_C"/>
</dbReference>
<dbReference type="GO" id="GO:0004500">
    <property type="term" value="F:dopamine beta-monooxygenase activity"/>
    <property type="evidence" value="ECO:0007669"/>
    <property type="project" value="InterPro"/>
</dbReference>
<dbReference type="InterPro" id="IPR028460">
    <property type="entry name" value="Tbh/DBH"/>
</dbReference>
<dbReference type="FunFam" id="2.60.40.1210:FF:000001">
    <property type="entry name" value="Monooxygenase, DBH-like 1, like"/>
    <property type="match status" value="1"/>
</dbReference>
<comment type="similarity">
    <text evidence="2">Belongs to the copper type II ascorbate-dependent monooxygenase family.</text>
</comment>
<gene>
    <name evidence="7" type="ORF">CGI_10024061</name>
</gene>
<dbReference type="EMBL" id="JH816167">
    <property type="protein sequence ID" value="EKC32685.1"/>
    <property type="molecule type" value="Genomic_DNA"/>
</dbReference>
<evidence type="ECO:0000256" key="5">
    <source>
        <dbReference type="ARBA" id="ARBA00023157"/>
    </source>
</evidence>
<dbReference type="Gene3D" id="2.60.120.230">
    <property type="match status" value="1"/>
</dbReference>
<dbReference type="GO" id="GO:0042421">
    <property type="term" value="P:norepinephrine biosynthetic process"/>
    <property type="evidence" value="ECO:0007669"/>
    <property type="project" value="TreeGrafter"/>
</dbReference>
<dbReference type="SUPFAM" id="SSF49344">
    <property type="entry name" value="CBD9-like"/>
    <property type="match status" value="1"/>
</dbReference>
<dbReference type="Pfam" id="PF03351">
    <property type="entry name" value="DOMON"/>
    <property type="match status" value="1"/>
</dbReference>
<evidence type="ECO:0000256" key="4">
    <source>
        <dbReference type="ARBA" id="ARBA00023136"/>
    </source>
</evidence>
<dbReference type="InterPro" id="IPR045266">
    <property type="entry name" value="DOH_DOMON"/>
</dbReference>
<dbReference type="GO" id="GO:0006589">
    <property type="term" value="P:octopamine biosynthetic process"/>
    <property type="evidence" value="ECO:0007669"/>
    <property type="project" value="TreeGrafter"/>
</dbReference>
<comment type="subcellular location">
    <subcellularLocation>
        <location evidence="1">Membrane</location>
    </subcellularLocation>
</comment>
<keyword evidence="3" id="KW-0732">Signal</keyword>
<reference evidence="7" key="1">
    <citation type="journal article" date="2012" name="Nature">
        <title>The oyster genome reveals stress adaptation and complexity of shell formation.</title>
        <authorList>
            <person name="Zhang G."/>
            <person name="Fang X."/>
            <person name="Guo X."/>
            <person name="Li L."/>
            <person name="Luo R."/>
            <person name="Xu F."/>
            <person name="Yang P."/>
            <person name="Zhang L."/>
            <person name="Wang X."/>
            <person name="Qi H."/>
            <person name="Xiong Z."/>
            <person name="Que H."/>
            <person name="Xie Y."/>
            <person name="Holland P.W."/>
            <person name="Paps J."/>
            <person name="Zhu Y."/>
            <person name="Wu F."/>
            <person name="Chen Y."/>
            <person name="Wang J."/>
            <person name="Peng C."/>
            <person name="Meng J."/>
            <person name="Yang L."/>
            <person name="Liu J."/>
            <person name="Wen B."/>
            <person name="Zhang N."/>
            <person name="Huang Z."/>
            <person name="Zhu Q."/>
            <person name="Feng Y."/>
            <person name="Mount A."/>
            <person name="Hedgecock D."/>
            <person name="Xu Z."/>
            <person name="Liu Y."/>
            <person name="Domazet-Loso T."/>
            <person name="Du Y."/>
            <person name="Sun X."/>
            <person name="Zhang S."/>
            <person name="Liu B."/>
            <person name="Cheng P."/>
            <person name="Jiang X."/>
            <person name="Li J."/>
            <person name="Fan D."/>
            <person name="Wang W."/>
            <person name="Fu W."/>
            <person name="Wang T."/>
            <person name="Wang B."/>
            <person name="Zhang J."/>
            <person name="Peng Z."/>
            <person name="Li Y."/>
            <person name="Li N."/>
            <person name="Wang J."/>
            <person name="Chen M."/>
            <person name="He Y."/>
            <person name="Tan F."/>
            <person name="Song X."/>
            <person name="Zheng Q."/>
            <person name="Huang R."/>
            <person name="Yang H."/>
            <person name="Du X."/>
            <person name="Chen L."/>
            <person name="Yang M."/>
            <person name="Gaffney P.M."/>
            <person name="Wang S."/>
            <person name="Luo L."/>
            <person name="She Z."/>
            <person name="Ming Y."/>
            <person name="Huang W."/>
            <person name="Zhang S."/>
            <person name="Huang B."/>
            <person name="Zhang Y."/>
            <person name="Qu T."/>
            <person name="Ni P."/>
            <person name="Miao G."/>
            <person name="Wang J."/>
            <person name="Wang Q."/>
            <person name="Steinberg C.E."/>
            <person name="Wang H."/>
            <person name="Li N."/>
            <person name="Qian L."/>
            <person name="Zhang G."/>
            <person name="Li Y."/>
            <person name="Yang H."/>
            <person name="Liu X."/>
            <person name="Wang J."/>
            <person name="Yin Y."/>
            <person name="Wang J."/>
        </authorList>
    </citation>
    <scope>NUCLEOTIDE SEQUENCE [LARGE SCALE GENOMIC DNA]</scope>
    <source>
        <strain evidence="7">05x7-T-G4-1.051#20</strain>
    </source>
</reference>
<evidence type="ECO:0000256" key="6">
    <source>
        <dbReference type="ARBA" id="ARBA00023180"/>
    </source>
</evidence>
<dbReference type="InterPro" id="IPR005018">
    <property type="entry name" value="DOMON_domain"/>
</dbReference>
<evidence type="ECO:0000256" key="3">
    <source>
        <dbReference type="ARBA" id="ARBA00022729"/>
    </source>
</evidence>
<keyword evidence="7" id="KW-0503">Monooxygenase</keyword>
<dbReference type="InterPro" id="IPR000323">
    <property type="entry name" value="Cu2_ascorb_mOase_N"/>
</dbReference>
<dbReference type="Gene3D" id="2.60.120.310">
    <property type="entry name" value="Copper type II, ascorbate-dependent monooxygenase, N-terminal domain"/>
    <property type="match status" value="1"/>
</dbReference>
<dbReference type="InterPro" id="IPR036939">
    <property type="entry name" value="Cu2_ascorb_mOase_N_sf"/>
</dbReference>
<dbReference type="GO" id="GO:0030667">
    <property type="term" value="C:secretory granule membrane"/>
    <property type="evidence" value="ECO:0007669"/>
    <property type="project" value="TreeGrafter"/>
</dbReference>
<dbReference type="PRINTS" id="PR00767">
    <property type="entry name" value="DBMONOXGNASE"/>
</dbReference>
<dbReference type="AlphaFoldDB" id="K1QUS0"/>
<keyword evidence="5" id="KW-1015">Disulfide bond</keyword>
<evidence type="ECO:0000313" key="7">
    <source>
        <dbReference type="EMBL" id="EKC32685.1"/>
    </source>
</evidence>
<name>K1QUS0_MAGGI</name>
<dbReference type="GO" id="GO:0005507">
    <property type="term" value="F:copper ion binding"/>
    <property type="evidence" value="ECO:0007669"/>
    <property type="project" value="InterPro"/>
</dbReference>
<accession>K1QUS0</accession>
<dbReference type="PANTHER" id="PTHR10157:SF23">
    <property type="entry name" value="MOXD1 HOMOLOG 1"/>
    <property type="match status" value="1"/>
</dbReference>
<dbReference type="GO" id="GO:0005615">
    <property type="term" value="C:extracellular space"/>
    <property type="evidence" value="ECO:0007669"/>
    <property type="project" value="TreeGrafter"/>
</dbReference>
<dbReference type="SMART" id="SM00664">
    <property type="entry name" value="DoH"/>
    <property type="match status" value="1"/>
</dbReference>
<keyword evidence="7" id="KW-0560">Oxidoreductase</keyword>
<dbReference type="FunCoup" id="K1QUS0">
    <property type="interactions" value="1"/>
</dbReference>
<proteinExistence type="inferred from homology"/>
<dbReference type="PANTHER" id="PTHR10157">
    <property type="entry name" value="DOPAMINE BETA HYDROXYLASE RELATED"/>
    <property type="match status" value="1"/>
</dbReference>
<dbReference type="InterPro" id="IPR000945">
    <property type="entry name" value="DBH-like"/>
</dbReference>
<dbReference type="CDD" id="cd09631">
    <property type="entry name" value="DOMON_DOH"/>
    <property type="match status" value="1"/>
</dbReference>
<keyword evidence="6" id="KW-0325">Glycoprotein</keyword>
<organism evidence="7">
    <name type="scientific">Magallana gigas</name>
    <name type="common">Pacific oyster</name>
    <name type="synonym">Crassostrea gigas</name>
    <dbReference type="NCBI Taxonomy" id="29159"/>
    <lineage>
        <taxon>Eukaryota</taxon>
        <taxon>Metazoa</taxon>
        <taxon>Spiralia</taxon>
        <taxon>Lophotrochozoa</taxon>
        <taxon>Mollusca</taxon>
        <taxon>Bivalvia</taxon>
        <taxon>Autobranchia</taxon>
        <taxon>Pteriomorphia</taxon>
        <taxon>Ostreida</taxon>
        <taxon>Ostreoidea</taxon>
        <taxon>Ostreidae</taxon>
        <taxon>Magallana</taxon>
    </lineage>
</organism>
<sequence length="613" mass="69816">MSAALGCSIILRLFLRRQTLAMPGSLYLLSLGLLLSGTPSLANDCPYRPTATEQFDYMLDLSGNGEYFLFWKFNTSHITFEAHAKTHGWLGLGLSPTGRMYPADMVTGWVKSDGSIVFTDRFSSSYYPPKKDESQNYQLLRAEENEFGTILKFSRLLDTCDSKDFVISGDTVRVLYAYHPDDPVSEDRLIYHGGSRRGFKSVRLLESRAKIPDLPDDVQHFDFLNGINGKNNMINLPARDTFYHCTTFNMPDIGGKRHVIRYDPVVTPGNEKIVHHVVLYRCRGEEPKYAHMDYDCYAATTDYRPECRSVFLMYEIGAGSFIWPEHTGLSLGAEGDPSFFVMETHYSNPDLRGDIWDNSGIRIFYTNQLRQHEAGVMETGMEITLTQFIPPHEDSFLSEGICSMECLKLGLPNATDEIKVFALFHHSHLLARGMKTRLIRNGVEQPPIANDENYDFNYQAANVLQKEITIKSGDSLIIECNYQSMNRTNVTMGGLGIREEMCLSFLMYYPKVKVDACLSSPAHDAPSDFQIDQMTSYLKQVDHHSHGQMNRLNSMINQIDWRNPSVRTKFRNKAKLSGFDNQCFYRGKKVLGDYFQRPEVNTPYQKPKSSCTT</sequence>
<dbReference type="HOGENOM" id="CLU_017939_3_0_1"/>
<dbReference type="SUPFAM" id="SSF49742">
    <property type="entry name" value="PHM/PNGase F"/>
    <property type="match status" value="2"/>
</dbReference>